<dbReference type="EMBL" id="ATAE01000011">
    <property type="protein sequence ID" value="ERN53965.1"/>
    <property type="molecule type" value="Genomic_DNA"/>
</dbReference>
<dbReference type="InterPro" id="IPR000182">
    <property type="entry name" value="GNAT_dom"/>
</dbReference>
<comment type="caution">
    <text evidence="2">The sequence shown here is derived from an EMBL/GenBank/DDBJ whole genome shotgun (WGS) entry which is preliminary data.</text>
</comment>
<name>U6SST9_9BACI</name>
<organism evidence="2 3">
    <name type="scientific">Alkalihalophilus marmarensis DSM 21297</name>
    <dbReference type="NCBI Taxonomy" id="1188261"/>
    <lineage>
        <taxon>Bacteria</taxon>
        <taxon>Bacillati</taxon>
        <taxon>Bacillota</taxon>
        <taxon>Bacilli</taxon>
        <taxon>Bacillales</taxon>
        <taxon>Bacillaceae</taxon>
        <taxon>Alkalihalophilus</taxon>
    </lineage>
</organism>
<evidence type="ECO:0000313" key="3">
    <source>
        <dbReference type="Proteomes" id="UP000017170"/>
    </source>
</evidence>
<dbReference type="RefSeq" id="WP_022627548.1">
    <property type="nucleotide sequence ID" value="NZ_ATAE01000011.1"/>
</dbReference>
<dbReference type="Proteomes" id="UP000017170">
    <property type="component" value="Unassembled WGS sequence"/>
</dbReference>
<dbReference type="PATRIC" id="fig|1188261.3.peg.1220"/>
<dbReference type="InterPro" id="IPR016181">
    <property type="entry name" value="Acyl_CoA_acyltransferase"/>
</dbReference>
<dbReference type="SUPFAM" id="SSF55729">
    <property type="entry name" value="Acyl-CoA N-acyltransferases (Nat)"/>
    <property type="match status" value="1"/>
</dbReference>
<gene>
    <name evidence="2" type="ORF">A33I_09175</name>
</gene>
<dbReference type="PANTHER" id="PTHR43415:SF3">
    <property type="entry name" value="GNAT-FAMILY ACETYLTRANSFERASE"/>
    <property type="match status" value="1"/>
</dbReference>
<feature type="domain" description="N-acetyltransferase" evidence="1">
    <location>
        <begin position="9"/>
        <end position="171"/>
    </location>
</feature>
<evidence type="ECO:0000259" key="1">
    <source>
        <dbReference type="PROSITE" id="PS51186"/>
    </source>
</evidence>
<evidence type="ECO:0000313" key="2">
    <source>
        <dbReference type="EMBL" id="ERN53965.1"/>
    </source>
</evidence>
<protein>
    <recommendedName>
        <fullName evidence="1">N-acetyltransferase domain-containing protein</fullName>
    </recommendedName>
</protein>
<reference evidence="2 3" key="1">
    <citation type="journal article" date="2013" name="Genome Announc.">
        <title>Genome Sequence of the Extreme Obligate Alkaliphile Bacillus marmarensis Strain DSM 21297.</title>
        <authorList>
            <person name="Wernick D.G."/>
            <person name="Choi K.Y."/>
            <person name="Tat C.A."/>
            <person name="Lafontaine Rivera J.G."/>
            <person name="Liao J.C."/>
        </authorList>
    </citation>
    <scope>NUCLEOTIDE SEQUENCE [LARGE SCALE GENOMIC DNA]</scope>
    <source>
        <strain evidence="2 3">DSM 21297</strain>
    </source>
</reference>
<dbReference type="Gene3D" id="3.40.630.30">
    <property type="match status" value="1"/>
</dbReference>
<keyword evidence="3" id="KW-1185">Reference proteome</keyword>
<sequence length="181" mass="20706">MSKQPKTPYIIRQAAKEDAAQLSEVRLQIDGETEFMDRERGEAFLSKADFEQIIEKDNNQDTNLFLVAEAEGKVIGFARCAGNSLKRTSHKVDFGICVLKAHWGQGIGKCLLQEAIEWSDENNIKKIALQVIETNHQAIKLYKRHGFQVEGRLRFDKWLSDNNYYDTLLMGRITKVSNNNT</sequence>
<dbReference type="Pfam" id="PF00583">
    <property type="entry name" value="Acetyltransf_1"/>
    <property type="match status" value="1"/>
</dbReference>
<dbReference type="CDD" id="cd04301">
    <property type="entry name" value="NAT_SF"/>
    <property type="match status" value="1"/>
</dbReference>
<dbReference type="AlphaFoldDB" id="U6SST9"/>
<dbReference type="PANTHER" id="PTHR43415">
    <property type="entry name" value="SPERMIDINE N(1)-ACETYLTRANSFERASE"/>
    <property type="match status" value="1"/>
</dbReference>
<dbReference type="GO" id="GO:0016747">
    <property type="term" value="F:acyltransferase activity, transferring groups other than amino-acyl groups"/>
    <property type="evidence" value="ECO:0007669"/>
    <property type="project" value="InterPro"/>
</dbReference>
<proteinExistence type="predicted"/>
<dbReference type="PROSITE" id="PS51186">
    <property type="entry name" value="GNAT"/>
    <property type="match status" value="1"/>
</dbReference>
<accession>U6SST9</accession>